<keyword evidence="5" id="KW-0812">Transmembrane</keyword>
<dbReference type="OrthoDB" id="435038at2759"/>
<keyword evidence="1" id="KW-0479">Metal-binding</keyword>
<dbReference type="PROSITE" id="PS51292">
    <property type="entry name" value="ZF_RING_CH"/>
    <property type="match status" value="1"/>
</dbReference>
<dbReference type="EMBL" id="JAAWWB010000012">
    <property type="protein sequence ID" value="KAG6768999.1"/>
    <property type="molecule type" value="Genomic_DNA"/>
</dbReference>
<feature type="compositionally biased region" description="Basic and acidic residues" evidence="4">
    <location>
        <begin position="1"/>
        <end position="18"/>
    </location>
</feature>
<evidence type="ECO:0000256" key="3">
    <source>
        <dbReference type="ARBA" id="ARBA00022833"/>
    </source>
</evidence>
<keyword evidence="2" id="KW-0863">Zinc-finger</keyword>
<dbReference type="CDD" id="cd16495">
    <property type="entry name" value="RING_CH-C4HC3_MARCH"/>
    <property type="match status" value="1"/>
</dbReference>
<feature type="compositionally biased region" description="Polar residues" evidence="4">
    <location>
        <begin position="19"/>
        <end position="33"/>
    </location>
</feature>
<keyword evidence="5" id="KW-0472">Membrane</keyword>
<keyword evidence="3" id="KW-0862">Zinc</keyword>
<dbReference type="Pfam" id="PF12906">
    <property type="entry name" value="RINGv"/>
    <property type="match status" value="1"/>
</dbReference>
<feature type="region of interest" description="Disordered" evidence="4">
    <location>
        <begin position="1"/>
        <end position="35"/>
    </location>
</feature>
<evidence type="ECO:0000313" key="7">
    <source>
        <dbReference type="EMBL" id="KAG6768999.1"/>
    </source>
</evidence>
<evidence type="ECO:0000259" key="6">
    <source>
        <dbReference type="PROSITE" id="PS51292"/>
    </source>
</evidence>
<feature type="transmembrane region" description="Helical" evidence="5">
    <location>
        <begin position="405"/>
        <end position="427"/>
    </location>
</feature>
<evidence type="ECO:0000313" key="8">
    <source>
        <dbReference type="Proteomes" id="UP000886885"/>
    </source>
</evidence>
<proteinExistence type="predicted"/>
<feature type="region of interest" description="Disordered" evidence="4">
    <location>
        <begin position="51"/>
        <end position="78"/>
    </location>
</feature>
<dbReference type="Proteomes" id="UP000886885">
    <property type="component" value="Chromosome 6D"/>
</dbReference>
<evidence type="ECO:0000256" key="2">
    <source>
        <dbReference type="ARBA" id="ARBA00022771"/>
    </source>
</evidence>
<keyword evidence="8" id="KW-1185">Reference proteome</keyword>
<comment type="caution">
    <text evidence="7">The sequence shown here is derived from an EMBL/GenBank/DDBJ whole genome shotgun (WGS) entry which is preliminary data.</text>
</comment>
<dbReference type="GO" id="GO:0008270">
    <property type="term" value="F:zinc ion binding"/>
    <property type="evidence" value="ECO:0007669"/>
    <property type="project" value="UniProtKB-KW"/>
</dbReference>
<evidence type="ECO:0000256" key="5">
    <source>
        <dbReference type="SAM" id="Phobius"/>
    </source>
</evidence>
<evidence type="ECO:0000256" key="4">
    <source>
        <dbReference type="SAM" id="MobiDB-lite"/>
    </source>
</evidence>
<protein>
    <recommendedName>
        <fullName evidence="6">RING-CH-type domain-containing protein</fullName>
    </recommendedName>
</protein>
<name>A0A8X8CWD2_POPTO</name>
<sequence length="525" mass="57919">MEENSDARHQDSTSDSPDHSQVASRKPNLSSLQIPARSSLLEAEFTRIEITQSPSSAKLGLPPRPNSAKFKSTMKNLPPQRSLKAKALSEDGEKTVLIVPDTPPSDSPAAKPSTSRSFSLNKVLFPLKPANSMPVTPCGNSDPEAVLERNINSYSDDKVEVRHHIKRSLSVPVNIKTRSLRRTESGGGLFRVVLATPRPVAADSTSTNDASAIETASEDDGEDIPEDEAVCRICLVELSEGGDTLKMECSCKGELALAHQQCAVKWFSIKGNKTCDVCRQDVRNLPVTLLKIHNPQAAGRRPLTVSQQREVTHYRQVLLQDWDFENGLAGCASSCHGQRASVFLLSGATTGTYRHLSASLYLQFYFQSFQVSDLGPRALAISLPFSCVLGLLSSMIASTMVSRSYIWAYASLQFAVVILFAHVFYTVLNVNPILSVLLSSFTGFGIAISTNSLLVEYLRWRARRQLQSSHQQNDRAMQQAQLLQQQQSMQTWQQENQQPRQQSIEDSNVGTIDSSRQREAIIQNT</sequence>
<organism evidence="7 8">
    <name type="scientific">Populus tomentosa</name>
    <name type="common">Chinese white poplar</name>
    <dbReference type="NCBI Taxonomy" id="118781"/>
    <lineage>
        <taxon>Eukaryota</taxon>
        <taxon>Viridiplantae</taxon>
        <taxon>Streptophyta</taxon>
        <taxon>Embryophyta</taxon>
        <taxon>Tracheophyta</taxon>
        <taxon>Spermatophyta</taxon>
        <taxon>Magnoliopsida</taxon>
        <taxon>eudicotyledons</taxon>
        <taxon>Gunneridae</taxon>
        <taxon>Pentapetalae</taxon>
        <taxon>rosids</taxon>
        <taxon>fabids</taxon>
        <taxon>Malpighiales</taxon>
        <taxon>Salicaceae</taxon>
        <taxon>Saliceae</taxon>
        <taxon>Populus</taxon>
    </lineage>
</organism>
<dbReference type="InterPro" id="IPR011016">
    <property type="entry name" value="Znf_RING-CH"/>
</dbReference>
<dbReference type="AlphaFoldDB" id="A0A8X8CWD2"/>
<reference evidence="7" key="1">
    <citation type="journal article" date="2020" name="bioRxiv">
        <title>Hybrid origin of Populus tomentosa Carr. identified through genome sequencing and phylogenomic analysis.</title>
        <authorList>
            <person name="An X."/>
            <person name="Gao K."/>
            <person name="Chen Z."/>
            <person name="Li J."/>
            <person name="Yang X."/>
            <person name="Yang X."/>
            <person name="Zhou J."/>
            <person name="Guo T."/>
            <person name="Zhao T."/>
            <person name="Huang S."/>
            <person name="Miao D."/>
            <person name="Khan W.U."/>
            <person name="Rao P."/>
            <person name="Ye M."/>
            <person name="Lei B."/>
            <person name="Liao W."/>
            <person name="Wang J."/>
            <person name="Ji L."/>
            <person name="Li Y."/>
            <person name="Guo B."/>
            <person name="Mustafa N.S."/>
            <person name="Li S."/>
            <person name="Yun Q."/>
            <person name="Keller S.R."/>
            <person name="Mao J."/>
            <person name="Zhang R."/>
            <person name="Strauss S.H."/>
        </authorList>
    </citation>
    <scope>NUCLEOTIDE SEQUENCE</scope>
    <source>
        <strain evidence="7">GM15</strain>
        <tissue evidence="7">Leaf</tissue>
    </source>
</reference>
<gene>
    <name evidence="7" type="ORF">POTOM_024614</name>
</gene>
<keyword evidence="5" id="KW-1133">Transmembrane helix</keyword>
<dbReference type="PANTHER" id="PTHR46158">
    <property type="entry name" value="OS02G0165000 PROTEIN"/>
    <property type="match status" value="1"/>
</dbReference>
<dbReference type="PANTHER" id="PTHR46158:SF2">
    <property type="entry name" value="OS02G0165000 PROTEIN"/>
    <property type="match status" value="1"/>
</dbReference>
<feature type="domain" description="RING-CH-type" evidence="6">
    <location>
        <begin position="223"/>
        <end position="285"/>
    </location>
</feature>
<feature type="transmembrane region" description="Helical" evidence="5">
    <location>
        <begin position="433"/>
        <end position="455"/>
    </location>
</feature>
<feature type="transmembrane region" description="Helical" evidence="5">
    <location>
        <begin position="378"/>
        <end position="398"/>
    </location>
</feature>
<dbReference type="SMART" id="SM00744">
    <property type="entry name" value="RINGv"/>
    <property type="match status" value="1"/>
</dbReference>
<accession>A0A8X8CWD2</accession>
<evidence type="ECO:0000256" key="1">
    <source>
        <dbReference type="ARBA" id="ARBA00022723"/>
    </source>
</evidence>